<dbReference type="Proteomes" id="UP000093111">
    <property type="component" value="Unassembled WGS sequence"/>
</dbReference>
<dbReference type="AlphaFoldDB" id="A0A1C7NVB9"/>
<evidence type="ECO:0000313" key="1">
    <source>
        <dbReference type="EMBL" id="OBZ92957.1"/>
    </source>
</evidence>
<name>A0A1C7NVB9_9HYPH</name>
<reference evidence="1 2" key="1">
    <citation type="journal article" date="2016" name="Syst. Appl. Microbiol.">
        <title>Pararhizobium polonicum sp. nov. isolated from tumors on stone fruit rootstocks.</title>
        <authorList>
            <person name="Pulawska J."/>
            <person name="Kuzmanovic N."/>
            <person name="Willems A."/>
            <person name="Pothier J.F."/>
        </authorList>
    </citation>
    <scope>NUCLEOTIDE SEQUENCE [LARGE SCALE GENOMIC DNA]</scope>
    <source>
        <strain evidence="1 2">F5.1</strain>
    </source>
</reference>
<proteinExistence type="predicted"/>
<comment type="caution">
    <text evidence="1">The sequence shown here is derived from an EMBL/GenBank/DDBJ whole genome shotgun (WGS) entry which is preliminary data.</text>
</comment>
<dbReference type="PATRIC" id="fig|1612624.7.peg.2524"/>
<dbReference type="EMBL" id="LGLV01000017">
    <property type="protein sequence ID" value="OBZ92957.1"/>
    <property type="molecule type" value="Genomic_DNA"/>
</dbReference>
<gene>
    <name evidence="1" type="ORF">ADU59_24135</name>
</gene>
<protein>
    <submittedName>
        <fullName evidence="1">Uncharacterized protein</fullName>
    </submittedName>
</protein>
<sequence>MFGLILMAATATADPSAASASAPTVDALQSDLQSAYACKDIDGRKVWKGGLAYYIQSYVYDNQATDDATDVATDAVLPSDNTPETMQEFEEACHTFAPTASKSD</sequence>
<evidence type="ECO:0000313" key="2">
    <source>
        <dbReference type="Proteomes" id="UP000093111"/>
    </source>
</evidence>
<organism evidence="1 2">
    <name type="scientific">Pararhizobium polonicum</name>
    <dbReference type="NCBI Taxonomy" id="1612624"/>
    <lineage>
        <taxon>Bacteria</taxon>
        <taxon>Pseudomonadati</taxon>
        <taxon>Pseudomonadota</taxon>
        <taxon>Alphaproteobacteria</taxon>
        <taxon>Hyphomicrobiales</taxon>
        <taxon>Rhizobiaceae</taxon>
        <taxon>Rhizobium/Agrobacterium group</taxon>
        <taxon>Pararhizobium</taxon>
    </lineage>
</organism>
<keyword evidence="2" id="KW-1185">Reference proteome</keyword>
<accession>A0A1C7NVB9</accession>